<proteinExistence type="predicted"/>
<organism evidence="1 2">
    <name type="scientific">Rickenella mellea</name>
    <dbReference type="NCBI Taxonomy" id="50990"/>
    <lineage>
        <taxon>Eukaryota</taxon>
        <taxon>Fungi</taxon>
        <taxon>Dikarya</taxon>
        <taxon>Basidiomycota</taxon>
        <taxon>Agaricomycotina</taxon>
        <taxon>Agaricomycetes</taxon>
        <taxon>Hymenochaetales</taxon>
        <taxon>Rickenellaceae</taxon>
        <taxon>Rickenella</taxon>
    </lineage>
</organism>
<evidence type="ECO:0000313" key="1">
    <source>
        <dbReference type="EMBL" id="TDL13167.1"/>
    </source>
</evidence>
<protein>
    <submittedName>
        <fullName evidence="1">Uncharacterized protein</fullName>
    </submittedName>
</protein>
<dbReference type="AlphaFoldDB" id="A0A4Y7PD17"/>
<dbReference type="VEuPathDB" id="FungiDB:BD410DRAFT_847259"/>
<reference evidence="1 2" key="1">
    <citation type="submission" date="2018-06" db="EMBL/GenBank/DDBJ databases">
        <title>A transcriptomic atlas of mushroom development highlights an independent origin of complex multicellularity.</title>
        <authorList>
            <consortium name="DOE Joint Genome Institute"/>
            <person name="Krizsan K."/>
            <person name="Almasi E."/>
            <person name="Merenyi Z."/>
            <person name="Sahu N."/>
            <person name="Viragh M."/>
            <person name="Koszo T."/>
            <person name="Mondo S."/>
            <person name="Kiss B."/>
            <person name="Balint B."/>
            <person name="Kues U."/>
            <person name="Barry K."/>
            <person name="Hegedus J.C."/>
            <person name="Henrissat B."/>
            <person name="Johnson J."/>
            <person name="Lipzen A."/>
            <person name="Ohm R."/>
            <person name="Nagy I."/>
            <person name="Pangilinan J."/>
            <person name="Yan J."/>
            <person name="Xiong Y."/>
            <person name="Grigoriev I.V."/>
            <person name="Hibbett D.S."/>
            <person name="Nagy L.G."/>
        </authorList>
    </citation>
    <scope>NUCLEOTIDE SEQUENCE [LARGE SCALE GENOMIC DNA]</scope>
    <source>
        <strain evidence="1 2">SZMC22713</strain>
    </source>
</reference>
<dbReference type="EMBL" id="ML170906">
    <property type="protein sequence ID" value="TDL13167.1"/>
    <property type="molecule type" value="Genomic_DNA"/>
</dbReference>
<evidence type="ECO:0000313" key="2">
    <source>
        <dbReference type="Proteomes" id="UP000294933"/>
    </source>
</evidence>
<sequence length="177" mass="19941">MKASDGFPNVLGTIAQVCYGKKPWHRCLTIANRHPGSEKYDLILAKTELLKRVTACRQLGTSFLSEGDDKSVKAWLSDVQSEVQAASTKFGLEDRLQRVVTRLRQREKVVAILRQAKLDNGLPAPAAVTRGPRQPLQRHNDPYYHAAPIGQERVNQYQQILVREHERMVSDTSTIVP</sequence>
<dbReference type="Proteomes" id="UP000294933">
    <property type="component" value="Unassembled WGS sequence"/>
</dbReference>
<gene>
    <name evidence="1" type="ORF">BD410DRAFT_847259</name>
</gene>
<accession>A0A4Y7PD17</accession>
<name>A0A4Y7PD17_9AGAM</name>
<keyword evidence="2" id="KW-1185">Reference proteome</keyword>